<evidence type="ECO:0000313" key="1">
    <source>
        <dbReference type="EMBL" id="KAI5655115.1"/>
    </source>
</evidence>
<name>A0ACC0A4E7_CATRO</name>
<evidence type="ECO:0000313" key="2">
    <source>
        <dbReference type="Proteomes" id="UP001060085"/>
    </source>
</evidence>
<gene>
    <name evidence="1" type="ORF">M9H77_32302</name>
</gene>
<keyword evidence="2" id="KW-1185">Reference proteome</keyword>
<dbReference type="EMBL" id="CM044707">
    <property type="protein sequence ID" value="KAI5655115.1"/>
    <property type="molecule type" value="Genomic_DNA"/>
</dbReference>
<accession>A0ACC0A4E7</accession>
<sequence length="708" mass="76695">MSTPLTPSKRAHEESPAETNGRGKVQKSAAVSAQNSSSGGILLRVLCPSTKIDNVIGEGDSVISQIRQESGARIRVEDSIPGYDERIIFISTPDKENVDGADEQPQQIKREDDNADNEEKQTAESERNEDNNDKQESTVVEDSQHEKEKEEEKENQKEKEKEKETASAVLKALLLVFEKMVEGELGKENDGGGDEEGDKSSSYVVRLLVFSSQIGCLLGRAGSVIKQMSSDSGAQIRILPKDKLLAPASPNDELVQISGGAVAVKKALTSVTQQLLEHVPRDQRSASAYSSGPSSNSVGRPPSRQENYAQQHHTFSGEGTQYSAGFRDGEAARVHPPQDLLTFRLWCPHDKIGGVIGKGGTVVRAIQHETGCEIKVLDAVPDSEDRIIVISGPAHPDDRISPAQDAVLRVHSRIFRASSESQDKNVLAKLLVASNQIGCLLGKGGSIIAEMRKSTRAYIRILGKDQLPKGAAENEEVVQMNGDMDVVHDALLQITTRLRDHFFRDAFPSMNYSSNSAFRDQGPPFPPYMGRRELSPSAMYSNLGPSFHKLDSVGGLPPHGGFHPHDERPPFMPNFHRHGIPPHMSDRMPPSAAWGPQGQIDAAGPLGFPDYAGGPQRRMSGFGGVNPPAIITSTTIEVVVPRSVVPAIYGEDGGCLRQIREISDAKVTIKDSEPGAKETLIIISGTPEQTNAAQSLIQAFVISETEST</sequence>
<comment type="caution">
    <text evidence="1">The sequence shown here is derived from an EMBL/GenBank/DDBJ whole genome shotgun (WGS) entry which is preliminary data.</text>
</comment>
<proteinExistence type="predicted"/>
<organism evidence="1 2">
    <name type="scientific">Catharanthus roseus</name>
    <name type="common">Madagascar periwinkle</name>
    <name type="synonym">Vinca rosea</name>
    <dbReference type="NCBI Taxonomy" id="4058"/>
    <lineage>
        <taxon>Eukaryota</taxon>
        <taxon>Viridiplantae</taxon>
        <taxon>Streptophyta</taxon>
        <taxon>Embryophyta</taxon>
        <taxon>Tracheophyta</taxon>
        <taxon>Spermatophyta</taxon>
        <taxon>Magnoliopsida</taxon>
        <taxon>eudicotyledons</taxon>
        <taxon>Gunneridae</taxon>
        <taxon>Pentapetalae</taxon>
        <taxon>asterids</taxon>
        <taxon>lamiids</taxon>
        <taxon>Gentianales</taxon>
        <taxon>Apocynaceae</taxon>
        <taxon>Rauvolfioideae</taxon>
        <taxon>Vinceae</taxon>
        <taxon>Catharanthinae</taxon>
        <taxon>Catharanthus</taxon>
    </lineage>
</organism>
<reference evidence="2" key="1">
    <citation type="journal article" date="2023" name="Nat. Plants">
        <title>Single-cell RNA sequencing provides a high-resolution roadmap for understanding the multicellular compartmentation of specialized metabolism.</title>
        <authorList>
            <person name="Sun S."/>
            <person name="Shen X."/>
            <person name="Li Y."/>
            <person name="Li Y."/>
            <person name="Wang S."/>
            <person name="Li R."/>
            <person name="Zhang H."/>
            <person name="Shen G."/>
            <person name="Guo B."/>
            <person name="Wei J."/>
            <person name="Xu J."/>
            <person name="St-Pierre B."/>
            <person name="Chen S."/>
            <person name="Sun C."/>
        </authorList>
    </citation>
    <scope>NUCLEOTIDE SEQUENCE [LARGE SCALE GENOMIC DNA]</scope>
</reference>
<protein>
    <submittedName>
        <fullName evidence="1">Uncharacterized protein</fullName>
    </submittedName>
</protein>
<dbReference type="Proteomes" id="UP001060085">
    <property type="component" value="Linkage Group LG07"/>
</dbReference>